<dbReference type="Proteomes" id="UP000094849">
    <property type="component" value="Unassembled WGS sequence"/>
</dbReference>
<feature type="transmembrane region" description="Helical" evidence="1">
    <location>
        <begin position="67"/>
        <end position="85"/>
    </location>
</feature>
<keyword evidence="1" id="KW-0812">Transmembrane</keyword>
<feature type="transmembrane region" description="Helical" evidence="1">
    <location>
        <begin position="150"/>
        <end position="171"/>
    </location>
</feature>
<evidence type="ECO:0000256" key="1">
    <source>
        <dbReference type="SAM" id="Phobius"/>
    </source>
</evidence>
<reference evidence="2 3" key="1">
    <citation type="submission" date="2016-03" db="EMBL/GenBank/DDBJ databases">
        <title>Chemosynthetic sulphur-oxidizing symbionts of marine invertebrate animals are capable of nitrogen fixation.</title>
        <authorList>
            <person name="Petersen J.M."/>
            <person name="Kemper A."/>
            <person name="Gruber-Vodicka H."/>
            <person name="Cardini U."/>
            <person name="Geest Mvander."/>
            <person name="Kleiner M."/>
            <person name="Bulgheresi S."/>
            <person name="Fussmann M."/>
            <person name="Herbold C."/>
            <person name="Seah B.K.B."/>
            <person name="Antony C.Paul."/>
            <person name="Liu D."/>
            <person name="Belitz A."/>
            <person name="Weber M."/>
        </authorList>
    </citation>
    <scope>NUCLEOTIDE SEQUENCE [LARGE SCALE GENOMIC DNA]</scope>
    <source>
        <strain evidence="2">G_D</strain>
    </source>
</reference>
<sequence length="236" mass="26335">MIGSIAALSCININNQRQNVIHNTFYLLIFLFITLGVYYTAETRSVLLIAALAITQLYFNQKRTIGTLLIGLLGFFVLLLSPIYIENILGERWFAETNSGLAIIDNIQGRLNTTLSTLGYIIVQPLGYGIAERTNILIQEFGIIASHNSILSIGMSFGLFLSVTIIIGYYYSFKTLIKNKSDITKLNYLLVSTLISLLMEDIIYSSTMALVIPLLIYAGSFLPIQSKYYKSISNNV</sequence>
<protein>
    <submittedName>
        <fullName evidence="2">Uncharacterized protein</fullName>
    </submittedName>
</protein>
<feature type="transmembrane region" description="Helical" evidence="1">
    <location>
        <begin position="205"/>
        <end position="224"/>
    </location>
</feature>
<keyword evidence="1" id="KW-0472">Membrane</keyword>
<keyword evidence="3" id="KW-1185">Reference proteome</keyword>
<dbReference type="EMBL" id="LVJZ01000003">
    <property type="protein sequence ID" value="ODB97215.1"/>
    <property type="molecule type" value="Genomic_DNA"/>
</dbReference>
<evidence type="ECO:0000313" key="3">
    <source>
        <dbReference type="Proteomes" id="UP000094849"/>
    </source>
</evidence>
<feature type="transmembrane region" description="Helical" evidence="1">
    <location>
        <begin position="20"/>
        <end position="39"/>
    </location>
</feature>
<organism evidence="2 3">
    <name type="scientific">Candidatus Thiodiazotropha endoloripes</name>
    <dbReference type="NCBI Taxonomy" id="1818881"/>
    <lineage>
        <taxon>Bacteria</taxon>
        <taxon>Pseudomonadati</taxon>
        <taxon>Pseudomonadota</taxon>
        <taxon>Gammaproteobacteria</taxon>
        <taxon>Chromatiales</taxon>
        <taxon>Sedimenticolaceae</taxon>
        <taxon>Candidatus Thiodiazotropha</taxon>
    </lineage>
</organism>
<gene>
    <name evidence="2" type="ORF">A3196_10860</name>
</gene>
<proteinExistence type="predicted"/>
<keyword evidence="1" id="KW-1133">Transmembrane helix</keyword>
<comment type="caution">
    <text evidence="2">The sequence shown here is derived from an EMBL/GenBank/DDBJ whole genome shotgun (WGS) entry which is preliminary data.</text>
</comment>
<name>A0A1E2URM8_9GAMM</name>
<dbReference type="STRING" id="1818881.A3196_10860"/>
<dbReference type="AlphaFoldDB" id="A0A1E2URM8"/>
<evidence type="ECO:0000313" key="2">
    <source>
        <dbReference type="EMBL" id="ODB97215.1"/>
    </source>
</evidence>
<accession>A0A1E2URM8</accession>